<protein>
    <submittedName>
        <fullName evidence="1">Uncharacterized protein</fullName>
    </submittedName>
</protein>
<proteinExistence type="predicted"/>
<dbReference type="EMBL" id="AP018248">
    <property type="protein sequence ID" value="BAY99333.1"/>
    <property type="molecule type" value="Genomic_DNA"/>
</dbReference>
<dbReference type="KEGG" id="ttq:NIES37_33150"/>
<keyword evidence="2" id="KW-1185">Reference proteome</keyword>
<accession>A0A1Z4N0U8</accession>
<evidence type="ECO:0000313" key="2">
    <source>
        <dbReference type="Proteomes" id="UP000218785"/>
    </source>
</evidence>
<evidence type="ECO:0000313" key="1">
    <source>
        <dbReference type="EMBL" id="BAY99333.1"/>
    </source>
</evidence>
<dbReference type="AlphaFoldDB" id="A0A1Z4N0U8"/>
<organism evidence="1 2">
    <name type="scientific">Tolypothrix tenuis PCC 7101</name>
    <dbReference type="NCBI Taxonomy" id="231146"/>
    <lineage>
        <taxon>Bacteria</taxon>
        <taxon>Bacillati</taxon>
        <taxon>Cyanobacteriota</taxon>
        <taxon>Cyanophyceae</taxon>
        <taxon>Nostocales</taxon>
        <taxon>Tolypothrichaceae</taxon>
        <taxon>Tolypothrix</taxon>
    </lineage>
</organism>
<reference evidence="1 2" key="1">
    <citation type="submission" date="2017-06" db="EMBL/GenBank/DDBJ databases">
        <title>Genome sequencing of cyanobaciteial culture collection at National Institute for Environmental Studies (NIES).</title>
        <authorList>
            <person name="Hirose Y."/>
            <person name="Shimura Y."/>
            <person name="Fujisawa T."/>
            <person name="Nakamura Y."/>
            <person name="Kawachi M."/>
        </authorList>
    </citation>
    <scope>NUCLEOTIDE SEQUENCE [LARGE SCALE GENOMIC DNA]</scope>
    <source>
        <strain evidence="1 2">NIES-37</strain>
    </source>
</reference>
<dbReference type="Proteomes" id="UP000218785">
    <property type="component" value="Chromosome"/>
</dbReference>
<name>A0A1Z4N0U8_9CYAN</name>
<gene>
    <name evidence="1" type="ORF">NIES37_33150</name>
</gene>
<sequence>MCSGGVTPVQKRFAKKYSINQDELNHDSEMKLIRLNKQ</sequence>